<reference evidence="6" key="1">
    <citation type="journal article" date="2020" name="Mol. Plant">
        <title>Functional analysis of RXLR effectors from the New Zealand kauri dieback pathogen Phytophthora agathidicida.</title>
        <authorList>
            <person name="Guo Y."/>
            <person name="Dupont P.Y."/>
            <person name="Mesarich C.H."/>
            <person name="Yang B."/>
            <person name="McDougal R.L."/>
            <person name="Panda P."/>
            <person name="Dijkwel P."/>
            <person name="Studholme D.J."/>
            <person name="Sambles C."/>
            <person name="Win J."/>
            <person name="Wang Y."/>
            <person name="Williams N.M."/>
            <person name="Bradshaw R.E."/>
        </authorList>
    </citation>
    <scope>NUCLEOTIDE SEQUENCE</scope>
    <source>
        <strain evidence="6">3770</strain>
    </source>
</reference>
<proteinExistence type="inferred from homology"/>
<dbReference type="AlphaFoldDB" id="A0A7G4WI27"/>
<evidence type="ECO:0000313" key="6">
    <source>
        <dbReference type="EMBL" id="QMU24862.1"/>
    </source>
</evidence>
<evidence type="ECO:0000256" key="1">
    <source>
        <dbReference type="ARBA" id="ARBA00004613"/>
    </source>
</evidence>
<comment type="similarity">
    <text evidence="2 5">Belongs to the RxLR effector family.</text>
</comment>
<feature type="chain" id="PRO_5045008872" description="RxLR effector protein" evidence="5">
    <location>
        <begin position="21"/>
        <end position="131"/>
    </location>
</feature>
<feature type="signal peptide" evidence="5">
    <location>
        <begin position="1"/>
        <end position="20"/>
    </location>
</feature>
<accession>A0A7G4WI27</accession>
<dbReference type="PROSITE" id="PS51257">
    <property type="entry name" value="PROKAR_LIPOPROTEIN"/>
    <property type="match status" value="1"/>
</dbReference>
<evidence type="ECO:0000256" key="2">
    <source>
        <dbReference type="ARBA" id="ARBA00010400"/>
    </source>
</evidence>
<protein>
    <recommendedName>
        <fullName evidence="5">RxLR effector protein</fullName>
    </recommendedName>
</protein>
<dbReference type="EMBL" id="MT503138">
    <property type="protein sequence ID" value="QMU24862.1"/>
    <property type="molecule type" value="Genomic_DNA"/>
</dbReference>
<dbReference type="Pfam" id="PF16810">
    <property type="entry name" value="RXLR"/>
    <property type="match status" value="1"/>
</dbReference>
<dbReference type="InterPro" id="IPR031825">
    <property type="entry name" value="RXLR"/>
</dbReference>
<keyword evidence="4 5" id="KW-0732">Signal</keyword>
<evidence type="ECO:0000256" key="3">
    <source>
        <dbReference type="ARBA" id="ARBA00022525"/>
    </source>
</evidence>
<name>A0A7G4WI27_9STRA</name>
<evidence type="ECO:0000256" key="4">
    <source>
        <dbReference type="ARBA" id="ARBA00022729"/>
    </source>
</evidence>
<keyword evidence="3 5" id="KW-0964">Secreted</keyword>
<comment type="function">
    <text evidence="5">Effector that suppresses plant defense responses during pathogen infection.</text>
</comment>
<comment type="domain">
    <text evidence="5">The RxLR-dEER motif acts to carry the protein into the host cell cytoplasm through binding to cell surface phosphatidylinositol-3-phosphate.</text>
</comment>
<evidence type="ECO:0000256" key="5">
    <source>
        <dbReference type="RuleBase" id="RU367124"/>
    </source>
</evidence>
<sequence length="131" mass="14707">MRFFLVAAVAVLAFVSSCDAAVATETKSVGVLEPNNVNNIARSLRTTASKNQLDSEDLEDRSIEEAIDAEDRVTATVRYQRWYNADLTPHQVKLVLGFSQAEMTKTARELSQLYRGYLSFYTARHRNDASE</sequence>
<gene>
    <name evidence="6" type="primary">PaRXLR38</name>
</gene>
<comment type="subcellular location">
    <subcellularLocation>
        <location evidence="1 5">Secreted</location>
    </subcellularLocation>
</comment>
<organism evidence="6">
    <name type="scientific">Phytophthora agathidicida</name>
    <dbReference type="NCBI Taxonomy" id="1642459"/>
    <lineage>
        <taxon>Eukaryota</taxon>
        <taxon>Sar</taxon>
        <taxon>Stramenopiles</taxon>
        <taxon>Oomycota</taxon>
        <taxon>Peronosporomycetes</taxon>
        <taxon>Peronosporales</taxon>
        <taxon>Peronosporaceae</taxon>
        <taxon>Phytophthora</taxon>
    </lineage>
</organism>